<feature type="disulfide bond" evidence="4">
    <location>
        <begin position="447"/>
        <end position="456"/>
    </location>
</feature>
<dbReference type="InterPro" id="IPR001304">
    <property type="entry name" value="C-type_lectin-like"/>
</dbReference>
<feature type="disulfide bond" evidence="4">
    <location>
        <begin position="179"/>
        <end position="188"/>
    </location>
</feature>
<dbReference type="Gene3D" id="3.10.100.10">
    <property type="entry name" value="Mannose-Binding Protein A, subunit A"/>
    <property type="match status" value="1"/>
</dbReference>
<reference evidence="9" key="2">
    <citation type="submission" date="2025-08" db="UniProtKB">
        <authorList>
            <consortium name="RefSeq"/>
        </authorList>
    </citation>
    <scope>IDENTIFICATION</scope>
    <source>
        <strain evidence="9">S238N-H82</strain>
        <tissue evidence="9">Testes</tissue>
    </source>
</reference>
<dbReference type="PANTHER" id="PTHR12916">
    <property type="entry name" value="CYTOCHROME C OXIDASE POLYPEPTIDE VIC-2"/>
    <property type="match status" value="1"/>
</dbReference>
<dbReference type="FunFam" id="2.10.25.10:FF:000279">
    <property type="entry name" value="Neurogenic locus notch 1"/>
    <property type="match status" value="1"/>
</dbReference>
<dbReference type="GeneID" id="118427807"/>
<dbReference type="PROSITE" id="PS50026">
    <property type="entry name" value="EGF_3"/>
    <property type="match status" value="6"/>
</dbReference>
<feature type="disulfide bond" evidence="4">
    <location>
        <begin position="428"/>
        <end position="445"/>
    </location>
</feature>
<dbReference type="InterPro" id="IPR001881">
    <property type="entry name" value="EGF-like_Ca-bd_dom"/>
</dbReference>
<dbReference type="GO" id="GO:0005509">
    <property type="term" value="F:calcium ion binding"/>
    <property type="evidence" value="ECO:0007669"/>
    <property type="project" value="InterPro"/>
</dbReference>
<proteinExistence type="predicted"/>
<keyword evidence="1 4" id="KW-0245">EGF-like domain</keyword>
<name>A0A9J7M411_BRAFL</name>
<dbReference type="FunFam" id="2.10.25.10:FF:000334">
    <property type="entry name" value="protein delta homolog 2 isoform X1"/>
    <property type="match status" value="2"/>
</dbReference>
<dbReference type="PROSITE" id="PS50041">
    <property type="entry name" value="C_TYPE_LECTIN_2"/>
    <property type="match status" value="1"/>
</dbReference>
<evidence type="ECO:0000259" key="7">
    <source>
        <dbReference type="PROSITE" id="PS50041"/>
    </source>
</evidence>
<dbReference type="FunFam" id="3.10.100.10:FF:000107">
    <property type="entry name" value="Uncharacterized protein"/>
    <property type="match status" value="1"/>
</dbReference>
<protein>
    <submittedName>
        <fullName evidence="9">Fibropellin-1-like</fullName>
    </submittedName>
</protein>
<dbReference type="InterPro" id="IPR000742">
    <property type="entry name" value="EGF"/>
</dbReference>
<dbReference type="FunFam" id="2.10.25.10:FF:000857">
    <property type="entry name" value="Uncharacterized protein"/>
    <property type="match status" value="1"/>
</dbReference>
<dbReference type="InterPro" id="IPR016186">
    <property type="entry name" value="C-type_lectin-like/link_sf"/>
</dbReference>
<dbReference type="FunFam" id="2.10.25.10:FF:000712">
    <property type="entry name" value="Uncharacterized protein"/>
    <property type="match status" value="1"/>
</dbReference>
<keyword evidence="5" id="KW-0732">Signal</keyword>
<keyword evidence="8" id="KW-1185">Reference proteome</keyword>
<evidence type="ECO:0000256" key="3">
    <source>
        <dbReference type="ARBA" id="ARBA00023157"/>
    </source>
</evidence>
<dbReference type="Pfam" id="PF00008">
    <property type="entry name" value="EGF"/>
    <property type="match status" value="3"/>
</dbReference>
<feature type="disulfide bond" evidence="4">
    <location>
        <begin position="251"/>
        <end position="260"/>
    </location>
</feature>
<dbReference type="Pfam" id="PF12661">
    <property type="entry name" value="hEGF"/>
    <property type="match status" value="2"/>
</dbReference>
<feature type="disulfide bond" evidence="4">
    <location>
        <begin position="215"/>
        <end position="224"/>
    </location>
</feature>
<feature type="domain" description="EGF-like" evidence="6">
    <location>
        <begin position="190"/>
        <end position="225"/>
    </location>
</feature>
<dbReference type="Gene3D" id="2.10.25.10">
    <property type="entry name" value="Laminin"/>
    <property type="match status" value="6"/>
</dbReference>
<accession>A0A9J7M411</accession>
<feature type="disulfide bond" evidence="4">
    <location>
        <begin position="485"/>
        <end position="494"/>
    </location>
</feature>
<gene>
    <name evidence="9" type="primary">LOC118427807</name>
</gene>
<keyword evidence="2" id="KW-0677">Repeat</keyword>
<organism evidence="8 9">
    <name type="scientific">Branchiostoma floridae</name>
    <name type="common">Florida lancelet</name>
    <name type="synonym">Amphioxus</name>
    <dbReference type="NCBI Taxonomy" id="7739"/>
    <lineage>
        <taxon>Eukaryota</taxon>
        <taxon>Metazoa</taxon>
        <taxon>Chordata</taxon>
        <taxon>Cephalochordata</taxon>
        <taxon>Leptocardii</taxon>
        <taxon>Amphioxiformes</taxon>
        <taxon>Branchiostomatidae</taxon>
        <taxon>Branchiostoma</taxon>
    </lineage>
</organism>
<dbReference type="PROSITE" id="PS01187">
    <property type="entry name" value="EGF_CA"/>
    <property type="match status" value="2"/>
</dbReference>
<keyword evidence="3 4" id="KW-1015">Disulfide bond</keyword>
<dbReference type="SUPFAM" id="SSF57196">
    <property type="entry name" value="EGF/Laminin"/>
    <property type="match status" value="6"/>
</dbReference>
<dbReference type="SMART" id="SM00181">
    <property type="entry name" value="EGF"/>
    <property type="match status" value="6"/>
</dbReference>
<evidence type="ECO:0000256" key="5">
    <source>
        <dbReference type="SAM" id="SignalP"/>
    </source>
</evidence>
<dbReference type="RefSeq" id="XP_035693660.1">
    <property type="nucleotide sequence ID" value="XM_035837767.1"/>
</dbReference>
<sequence length="559" mass="60177">MWKFLLVMAAVIVWPGSAQGRSAICDQVYLTMIDNWSFWKIRATGPMTNANVKATCEAAGMRYPCYRSGADDGCTGVWASDCITFHHAECTTLRALSSELCGHTDGYGEHCQPLDDTFVYMPYYWSDDSAFGVDYDTHTTLQGANYNDMYALCAVATCARSPCAYGTCTDDGGSYTCSCENGWTGQDCDQADECASSPCAHGTCTDDGGSYTCSCENGWTGQDCDQVDECASSPCAHGTCVDGVGSYTCSCETGWEGVNCDQDIDECVSSPCWLGGTCLDHVNGYSCVCPKDTTGKNCETVTFAGECYQFSTSAVTHRDATQACSTTNSHLADMKDAQQQQFLASTIAATTGVSNWLAMKTAPIPMFYSDGTPVMAPLQWLNDEPSTPLDLCVLLDSSNSYRAKATFCTEQHNYVCQDALKPCEPNVCQNGGNCTSCFGGSTTFCDCLEGYGGKLCEINIDECASGPCQNGGSCYDDINSYTCQCPIGYQGDHCESDMDWCSNMQCPNGFICQDFTFYFICAHPSSTTRGLPYQCSSVSCPDGMNCTPEGVAAFSCRPE</sequence>
<feature type="domain" description="EGF-like" evidence="6">
    <location>
        <begin position="154"/>
        <end position="189"/>
    </location>
</feature>
<dbReference type="InterPro" id="IPR013032">
    <property type="entry name" value="EGF-like_CS"/>
</dbReference>
<comment type="caution">
    <text evidence="4">Lacks conserved residue(s) required for the propagation of feature annotation.</text>
</comment>
<evidence type="ECO:0000313" key="8">
    <source>
        <dbReference type="Proteomes" id="UP000001554"/>
    </source>
</evidence>
<dbReference type="PRINTS" id="PR00010">
    <property type="entry name" value="EGFBLOOD"/>
</dbReference>
<dbReference type="SMART" id="SM00034">
    <property type="entry name" value="CLECT"/>
    <property type="match status" value="1"/>
</dbReference>
<feature type="disulfide bond" evidence="4">
    <location>
        <begin position="230"/>
        <end position="240"/>
    </location>
</feature>
<feature type="disulfide bond" evidence="4">
    <location>
        <begin position="289"/>
        <end position="298"/>
    </location>
</feature>
<evidence type="ECO:0000313" key="9">
    <source>
        <dbReference type="RefSeq" id="XP_035693660.1"/>
    </source>
</evidence>
<feature type="domain" description="EGF-like" evidence="6">
    <location>
        <begin position="459"/>
        <end position="495"/>
    </location>
</feature>
<evidence type="ECO:0000259" key="6">
    <source>
        <dbReference type="PROSITE" id="PS50026"/>
    </source>
</evidence>
<feature type="signal peptide" evidence="5">
    <location>
        <begin position="1"/>
        <end position="20"/>
    </location>
</feature>
<feature type="domain" description="EGF-like" evidence="6">
    <location>
        <begin position="419"/>
        <end position="457"/>
    </location>
</feature>
<dbReference type="OrthoDB" id="10030952at2759"/>
<dbReference type="InterPro" id="IPR000152">
    <property type="entry name" value="EGF-type_Asp/Asn_hydroxyl_site"/>
</dbReference>
<dbReference type="PROSITE" id="PS00022">
    <property type="entry name" value="EGF_1"/>
    <property type="match status" value="6"/>
</dbReference>
<dbReference type="PROSITE" id="PS00010">
    <property type="entry name" value="ASX_HYDROXYL"/>
    <property type="match status" value="5"/>
</dbReference>
<dbReference type="CDD" id="cd00037">
    <property type="entry name" value="CLECT"/>
    <property type="match status" value="1"/>
</dbReference>
<evidence type="ECO:0000256" key="2">
    <source>
        <dbReference type="ARBA" id="ARBA00022737"/>
    </source>
</evidence>
<evidence type="ECO:0000256" key="4">
    <source>
        <dbReference type="PROSITE-ProRule" id="PRU00076"/>
    </source>
</evidence>
<dbReference type="PANTHER" id="PTHR12916:SF9">
    <property type="entry name" value="NEUROGENIC LOCUS NOTCH HOMOLOG PROTEIN 1-RELATED"/>
    <property type="match status" value="1"/>
</dbReference>
<feature type="chain" id="PRO_5039944083" evidence="5">
    <location>
        <begin position="21"/>
        <end position="559"/>
    </location>
</feature>
<dbReference type="InterPro" id="IPR018097">
    <property type="entry name" value="EGF_Ca-bd_CS"/>
</dbReference>
<feature type="domain" description="EGF-like" evidence="6">
    <location>
        <begin position="226"/>
        <end position="261"/>
    </location>
</feature>
<feature type="domain" description="EGF-like" evidence="6">
    <location>
        <begin position="263"/>
        <end position="299"/>
    </location>
</feature>
<dbReference type="AlphaFoldDB" id="A0A9J7M411"/>
<feature type="domain" description="C-type lectin" evidence="7">
    <location>
        <begin position="303"/>
        <end position="417"/>
    </location>
</feature>
<reference evidence="8" key="1">
    <citation type="journal article" date="2020" name="Nat. Ecol. Evol.">
        <title>Deeply conserved synteny resolves early events in vertebrate evolution.</title>
        <authorList>
            <person name="Simakov O."/>
            <person name="Marletaz F."/>
            <person name="Yue J.X."/>
            <person name="O'Connell B."/>
            <person name="Jenkins J."/>
            <person name="Brandt A."/>
            <person name="Calef R."/>
            <person name="Tung C.H."/>
            <person name="Huang T.K."/>
            <person name="Schmutz J."/>
            <person name="Satoh N."/>
            <person name="Yu J.K."/>
            <person name="Putnam N.H."/>
            <person name="Green R.E."/>
            <person name="Rokhsar D.S."/>
        </authorList>
    </citation>
    <scope>NUCLEOTIDE SEQUENCE [LARGE SCALE GENOMIC DNA]</scope>
    <source>
        <strain evidence="8">S238N-H82</strain>
    </source>
</reference>
<dbReference type="Proteomes" id="UP000001554">
    <property type="component" value="Chromosome 12"/>
</dbReference>
<feature type="disulfide bond" evidence="4">
    <location>
        <begin position="158"/>
        <end position="168"/>
    </location>
</feature>
<dbReference type="PROSITE" id="PS01186">
    <property type="entry name" value="EGF_2"/>
    <property type="match status" value="5"/>
</dbReference>
<evidence type="ECO:0000256" key="1">
    <source>
        <dbReference type="ARBA" id="ARBA00022536"/>
    </source>
</evidence>
<dbReference type="CDD" id="cd00054">
    <property type="entry name" value="EGF_CA"/>
    <property type="match status" value="4"/>
</dbReference>
<dbReference type="KEGG" id="bfo:118427807"/>
<dbReference type="SUPFAM" id="SSF56436">
    <property type="entry name" value="C-type lectin-like"/>
    <property type="match status" value="1"/>
</dbReference>
<dbReference type="SMART" id="SM00179">
    <property type="entry name" value="EGF_CA"/>
    <property type="match status" value="5"/>
</dbReference>
<dbReference type="InterPro" id="IPR016187">
    <property type="entry name" value="CTDL_fold"/>
</dbReference>
<feature type="disulfide bond" evidence="4">
    <location>
        <begin position="194"/>
        <end position="204"/>
    </location>
</feature>